<evidence type="ECO:0000313" key="1">
    <source>
        <dbReference type="EMBL" id="GGJ22642.1"/>
    </source>
</evidence>
<evidence type="ECO:0000313" key="2">
    <source>
        <dbReference type="Proteomes" id="UP000625682"/>
    </source>
</evidence>
<gene>
    <name evidence="1" type="ORF">GCM10012282_18900</name>
</gene>
<proteinExistence type="predicted"/>
<organism evidence="1 2">
    <name type="scientific">Streptomyces lacrimifluminis</name>
    <dbReference type="NCBI Taxonomy" id="1500077"/>
    <lineage>
        <taxon>Bacteria</taxon>
        <taxon>Bacillati</taxon>
        <taxon>Actinomycetota</taxon>
        <taxon>Actinomycetes</taxon>
        <taxon>Kitasatosporales</taxon>
        <taxon>Streptomycetaceae</taxon>
        <taxon>Streptomyces</taxon>
    </lineage>
</organism>
<protein>
    <submittedName>
        <fullName evidence="1">Uncharacterized protein</fullName>
    </submittedName>
</protein>
<comment type="caution">
    <text evidence="1">The sequence shown here is derived from an EMBL/GenBank/DDBJ whole genome shotgun (WGS) entry which is preliminary data.</text>
</comment>
<sequence>MIEAVARGGCLEADEKTQGPYRGRDRGAVAKATVSPGWFVSFQRQVAQQGLLSPTRQSSRAGMPVPGRVQGRVGRAVGGVGPALASWSRLWTSSRRAAGVFPRAETTAEEMRRPGGDGIRTWTTYSYRCVPGMCAVCLDS</sequence>
<dbReference type="EMBL" id="BMMU01000004">
    <property type="protein sequence ID" value="GGJ22642.1"/>
    <property type="molecule type" value="Genomic_DNA"/>
</dbReference>
<dbReference type="Proteomes" id="UP000625682">
    <property type="component" value="Unassembled WGS sequence"/>
</dbReference>
<name>A0A917NS07_9ACTN</name>
<reference evidence="1" key="2">
    <citation type="submission" date="2020-09" db="EMBL/GenBank/DDBJ databases">
        <authorList>
            <person name="Sun Q."/>
            <person name="Zhou Y."/>
        </authorList>
    </citation>
    <scope>NUCLEOTIDE SEQUENCE</scope>
    <source>
        <strain evidence="1">CGMCC 4.7272</strain>
    </source>
</reference>
<dbReference type="AlphaFoldDB" id="A0A917NS07"/>
<reference evidence="1" key="1">
    <citation type="journal article" date="2014" name="Int. J. Syst. Evol. Microbiol.">
        <title>Complete genome sequence of Corynebacterium casei LMG S-19264T (=DSM 44701T), isolated from a smear-ripened cheese.</title>
        <authorList>
            <consortium name="US DOE Joint Genome Institute (JGI-PGF)"/>
            <person name="Walter F."/>
            <person name="Albersmeier A."/>
            <person name="Kalinowski J."/>
            <person name="Ruckert C."/>
        </authorList>
    </citation>
    <scope>NUCLEOTIDE SEQUENCE</scope>
    <source>
        <strain evidence="1">CGMCC 4.7272</strain>
    </source>
</reference>
<accession>A0A917NS07</accession>
<keyword evidence="2" id="KW-1185">Reference proteome</keyword>